<evidence type="ECO:0000256" key="3">
    <source>
        <dbReference type="SAM" id="Coils"/>
    </source>
</evidence>
<reference evidence="5 6" key="1">
    <citation type="journal article" date="2017" name="Genome Announc.">
        <title>Genome sequence of the saprophytic ascomycete Epicoccum nigrum ICMP 19927 strain isolated from New Zealand.</title>
        <authorList>
            <person name="Fokin M."/>
            <person name="Fleetwood D."/>
            <person name="Weir B.S."/>
            <person name="Villas-Boas S.G."/>
        </authorList>
    </citation>
    <scope>NUCLEOTIDE SEQUENCE [LARGE SCALE GENOMIC DNA]</scope>
    <source>
        <strain evidence="5 6">ICMP 19927</strain>
    </source>
</reference>
<feature type="compositionally biased region" description="Polar residues" evidence="4">
    <location>
        <begin position="306"/>
        <end position="316"/>
    </location>
</feature>
<dbReference type="GO" id="GO:0007017">
    <property type="term" value="P:microtubule-based process"/>
    <property type="evidence" value="ECO:0007669"/>
    <property type="project" value="InterPro"/>
</dbReference>
<evidence type="ECO:0000313" key="6">
    <source>
        <dbReference type="Proteomes" id="UP000193240"/>
    </source>
</evidence>
<dbReference type="GO" id="GO:0005869">
    <property type="term" value="C:dynactin complex"/>
    <property type="evidence" value="ECO:0007669"/>
    <property type="project" value="InterPro"/>
</dbReference>
<dbReference type="EMBL" id="KZ107838">
    <property type="protein sequence ID" value="OSS54832.1"/>
    <property type="molecule type" value="Genomic_DNA"/>
</dbReference>
<dbReference type="PANTHER" id="PTHR15346">
    <property type="entry name" value="DYNACTIN SUBUNIT"/>
    <property type="match status" value="1"/>
</dbReference>
<organism evidence="5 6">
    <name type="scientific">Epicoccum nigrum</name>
    <name type="common">Soil fungus</name>
    <name type="synonym">Epicoccum purpurascens</name>
    <dbReference type="NCBI Taxonomy" id="105696"/>
    <lineage>
        <taxon>Eukaryota</taxon>
        <taxon>Fungi</taxon>
        <taxon>Dikarya</taxon>
        <taxon>Ascomycota</taxon>
        <taxon>Pezizomycotina</taxon>
        <taxon>Dothideomycetes</taxon>
        <taxon>Pleosporomycetidae</taxon>
        <taxon>Pleosporales</taxon>
        <taxon>Pleosporineae</taxon>
        <taxon>Didymellaceae</taxon>
        <taxon>Epicoccum</taxon>
    </lineage>
</organism>
<keyword evidence="3" id="KW-0175">Coiled coil</keyword>
<evidence type="ECO:0000256" key="2">
    <source>
        <dbReference type="ARBA" id="ARBA00022490"/>
    </source>
</evidence>
<evidence type="ECO:0000313" key="5">
    <source>
        <dbReference type="EMBL" id="OSS54832.1"/>
    </source>
</evidence>
<feature type="compositionally biased region" description="Acidic residues" evidence="4">
    <location>
        <begin position="105"/>
        <end position="114"/>
    </location>
</feature>
<name>A0A1Y2MFR7_EPING</name>
<dbReference type="STRING" id="105696.A0A1Y2MFR7"/>
<feature type="region of interest" description="Disordered" evidence="4">
    <location>
        <begin position="98"/>
        <end position="149"/>
    </location>
</feature>
<evidence type="ECO:0000256" key="4">
    <source>
        <dbReference type="SAM" id="MobiDB-lite"/>
    </source>
</evidence>
<feature type="region of interest" description="Disordered" evidence="4">
    <location>
        <begin position="297"/>
        <end position="319"/>
    </location>
</feature>
<dbReference type="FunCoup" id="A0A1Y2MFR7">
    <property type="interactions" value="55"/>
</dbReference>
<feature type="region of interest" description="Disordered" evidence="4">
    <location>
        <begin position="39"/>
        <end position="75"/>
    </location>
</feature>
<dbReference type="Proteomes" id="UP000193240">
    <property type="component" value="Unassembled WGS sequence"/>
</dbReference>
<sequence length="424" mass="47571">MASEASRLKFDNLPGIDTEPDVFETPDLAEDVSTIQASTAISESDYSDSDPDGSAVNHRRLQADQARSRFESTRVNAKGVDYSDNIAQKQYYRTYTRQRRRGEILGDDSDEEQESFSRKLMRLKREMQELEDEYEQRKQSGDKTQVEERDAKEVMDLISDKVDEIYASRRGGDGGEPLLDRTIQKFNDYEPFAPSAKISAAIANQPPLPGTQIQKSQLEHVLKQAADFDQRIKQMEDSLGLNGTTLPEMGEDSTHPVLTTLQRLDQTLGTIIDASSHNLDGASQRIKTLLEEAEQLKEARLEASRAGSTEDTPTPEQESKINALHGTLPSIDKLAPVLPLVLERLRTLRLVHTSAATADAVLTELEARQSKQEEEIQNWEKQLQLVEEDVKKHEQALQGNVKVVGDDIKMLEEKIAKLLAEGKE</sequence>
<feature type="compositionally biased region" description="Basic and acidic residues" evidence="4">
    <location>
        <begin position="135"/>
        <end position="149"/>
    </location>
</feature>
<evidence type="ECO:0000256" key="1">
    <source>
        <dbReference type="ARBA" id="ARBA00004496"/>
    </source>
</evidence>
<keyword evidence="6" id="KW-1185">Reference proteome</keyword>
<dbReference type="GO" id="GO:0005737">
    <property type="term" value="C:cytoplasm"/>
    <property type="evidence" value="ECO:0007669"/>
    <property type="project" value="UniProtKB-SubCell"/>
</dbReference>
<keyword evidence="2" id="KW-0963">Cytoplasm</keyword>
<dbReference type="Pfam" id="PF04912">
    <property type="entry name" value="Dynamitin"/>
    <property type="match status" value="1"/>
</dbReference>
<evidence type="ECO:0008006" key="7">
    <source>
        <dbReference type="Google" id="ProtNLM"/>
    </source>
</evidence>
<dbReference type="AlphaFoldDB" id="A0A1Y2MFR7"/>
<feature type="compositionally biased region" description="Basic and acidic residues" evidence="4">
    <location>
        <begin position="1"/>
        <end position="10"/>
    </location>
</feature>
<protein>
    <recommendedName>
        <fullName evidence="7">Dynactin subunit 2</fullName>
    </recommendedName>
</protein>
<dbReference type="OMA" id="SDMDIQP"/>
<feature type="region of interest" description="Disordered" evidence="4">
    <location>
        <begin position="1"/>
        <end position="23"/>
    </location>
</feature>
<dbReference type="InParanoid" id="A0A1Y2MFR7"/>
<comment type="subcellular location">
    <subcellularLocation>
        <location evidence="1">Cytoplasm</location>
    </subcellularLocation>
</comment>
<gene>
    <name evidence="5" type="ORF">B5807_00911</name>
</gene>
<feature type="coiled-coil region" evidence="3">
    <location>
        <begin position="355"/>
        <end position="421"/>
    </location>
</feature>
<dbReference type="InterPro" id="IPR028133">
    <property type="entry name" value="Dynamitin"/>
</dbReference>
<proteinExistence type="predicted"/>
<accession>A0A1Y2MFR7</accession>